<gene>
    <name evidence="1" type="ORF">B9T62_14120</name>
</gene>
<dbReference type="Proteomes" id="UP000249890">
    <property type="component" value="Chromosome"/>
</dbReference>
<dbReference type="KEGG" id="pdh:B9T62_14120"/>
<evidence type="ECO:0000313" key="1">
    <source>
        <dbReference type="EMBL" id="ASA21808.1"/>
    </source>
</evidence>
<name>A0A2Z2KRX6_9BACL</name>
<proteinExistence type="predicted"/>
<keyword evidence="2" id="KW-1185">Reference proteome</keyword>
<reference evidence="1 2" key="1">
    <citation type="submission" date="2017-06" db="EMBL/GenBank/DDBJ databases">
        <title>Complete genome sequence of Paenibacillus donghaensis KCTC 13049T isolated from East Sea sediment, South Korea.</title>
        <authorList>
            <person name="Jung B.K."/>
            <person name="Hong S.-J."/>
            <person name="Shin J.-H."/>
        </authorList>
    </citation>
    <scope>NUCLEOTIDE SEQUENCE [LARGE SCALE GENOMIC DNA]</scope>
    <source>
        <strain evidence="1 2">KCTC 13049</strain>
    </source>
</reference>
<protein>
    <submittedName>
        <fullName evidence="1">Uncharacterized protein</fullName>
    </submittedName>
</protein>
<dbReference type="EMBL" id="CP021780">
    <property type="protein sequence ID" value="ASA21808.1"/>
    <property type="molecule type" value="Genomic_DNA"/>
</dbReference>
<dbReference type="AlphaFoldDB" id="A0A2Z2KRX6"/>
<evidence type="ECO:0000313" key="2">
    <source>
        <dbReference type="Proteomes" id="UP000249890"/>
    </source>
</evidence>
<accession>A0A2Z2KRX6</accession>
<sequence length="69" mass="8616">MFLYHITFFLRENVYKQELIKNDNRFRNDEYQEMLVKAHENVKNVCDPEIKRGAILYYLNYNYGFELHY</sequence>
<organism evidence="1 2">
    <name type="scientific">Paenibacillus donghaensis</name>
    <dbReference type="NCBI Taxonomy" id="414771"/>
    <lineage>
        <taxon>Bacteria</taxon>
        <taxon>Bacillati</taxon>
        <taxon>Bacillota</taxon>
        <taxon>Bacilli</taxon>
        <taxon>Bacillales</taxon>
        <taxon>Paenibacillaceae</taxon>
        <taxon>Paenibacillus</taxon>
    </lineage>
</organism>